<dbReference type="EMBL" id="AP026867">
    <property type="protein sequence ID" value="BDS13404.1"/>
    <property type="molecule type" value="Genomic_DNA"/>
</dbReference>
<name>A0A916DTN6_9BACT</name>
<sequence>MTYFFSALTKSQRNNSTNNRIIAAYFVSLLDIKICNVFSIDISLI</sequence>
<protein>
    <submittedName>
        <fullName evidence="2">Uncharacterized protein</fullName>
    </submittedName>
</protein>
<keyword evidence="1" id="KW-1133">Transmembrane helix</keyword>
<dbReference type="AlphaFoldDB" id="A0A916DTN6"/>
<dbReference type="KEGG" id="aup:AsAng_0041410"/>
<organism evidence="2 3">
    <name type="scientific">Aureispira anguillae</name>
    <dbReference type="NCBI Taxonomy" id="2864201"/>
    <lineage>
        <taxon>Bacteria</taxon>
        <taxon>Pseudomonadati</taxon>
        <taxon>Bacteroidota</taxon>
        <taxon>Saprospiria</taxon>
        <taxon>Saprospirales</taxon>
        <taxon>Saprospiraceae</taxon>
        <taxon>Aureispira</taxon>
    </lineage>
</organism>
<gene>
    <name evidence="2" type="ORF">AsAng_0041410</name>
</gene>
<evidence type="ECO:0000313" key="2">
    <source>
        <dbReference type="EMBL" id="BDS13404.1"/>
    </source>
</evidence>
<keyword evidence="1" id="KW-0812">Transmembrane</keyword>
<dbReference type="Proteomes" id="UP001060919">
    <property type="component" value="Chromosome"/>
</dbReference>
<proteinExistence type="predicted"/>
<keyword evidence="1" id="KW-0472">Membrane</keyword>
<reference evidence="2" key="1">
    <citation type="submission" date="2022-09" db="EMBL/GenBank/DDBJ databases">
        <title>Aureispira anguillicida sp. nov., isolated from Leptocephalus of Japanese eel Anguilla japonica.</title>
        <authorList>
            <person name="Yuasa K."/>
            <person name="Mekata T."/>
            <person name="Ikunari K."/>
        </authorList>
    </citation>
    <scope>NUCLEOTIDE SEQUENCE</scope>
    <source>
        <strain evidence="2">EL160426</strain>
    </source>
</reference>
<accession>A0A916DTN6</accession>
<evidence type="ECO:0000313" key="3">
    <source>
        <dbReference type="Proteomes" id="UP001060919"/>
    </source>
</evidence>
<evidence type="ECO:0000256" key="1">
    <source>
        <dbReference type="SAM" id="Phobius"/>
    </source>
</evidence>
<keyword evidence="3" id="KW-1185">Reference proteome</keyword>
<feature type="transmembrane region" description="Helical" evidence="1">
    <location>
        <begin position="21"/>
        <end position="40"/>
    </location>
</feature>